<organism evidence="2 3">
    <name type="scientific">Paenibacillus antri</name>
    <dbReference type="NCBI Taxonomy" id="2582848"/>
    <lineage>
        <taxon>Bacteria</taxon>
        <taxon>Bacillati</taxon>
        <taxon>Bacillota</taxon>
        <taxon>Bacilli</taxon>
        <taxon>Bacillales</taxon>
        <taxon>Paenibacillaceae</taxon>
        <taxon>Paenibacillus</taxon>
    </lineage>
</organism>
<dbReference type="GO" id="GO:0005829">
    <property type="term" value="C:cytosol"/>
    <property type="evidence" value="ECO:0007669"/>
    <property type="project" value="TreeGrafter"/>
</dbReference>
<dbReference type="SMART" id="SM00260">
    <property type="entry name" value="CheW"/>
    <property type="match status" value="1"/>
</dbReference>
<gene>
    <name evidence="2" type="ORF">FE782_14860</name>
</gene>
<dbReference type="RefSeq" id="WP_138195002.1">
    <property type="nucleotide sequence ID" value="NZ_VCIW01000009.1"/>
</dbReference>
<dbReference type="Gene3D" id="2.30.30.40">
    <property type="entry name" value="SH3 Domains"/>
    <property type="match status" value="1"/>
</dbReference>
<dbReference type="AlphaFoldDB" id="A0A5R9GBC6"/>
<dbReference type="PANTHER" id="PTHR22617:SF23">
    <property type="entry name" value="CHEMOTAXIS PROTEIN CHEW"/>
    <property type="match status" value="1"/>
</dbReference>
<dbReference type="OrthoDB" id="9794382at2"/>
<dbReference type="InterPro" id="IPR039315">
    <property type="entry name" value="CheW"/>
</dbReference>
<feature type="domain" description="CheW-like" evidence="1">
    <location>
        <begin position="5"/>
        <end position="139"/>
    </location>
</feature>
<evidence type="ECO:0000313" key="2">
    <source>
        <dbReference type="EMBL" id="TLS51390.1"/>
    </source>
</evidence>
<dbReference type="PANTHER" id="PTHR22617">
    <property type="entry name" value="CHEMOTAXIS SENSOR HISTIDINE KINASE-RELATED"/>
    <property type="match status" value="1"/>
</dbReference>
<dbReference type="PROSITE" id="PS50851">
    <property type="entry name" value="CHEW"/>
    <property type="match status" value="1"/>
</dbReference>
<dbReference type="Gene3D" id="2.40.50.180">
    <property type="entry name" value="CheA-289, Domain 4"/>
    <property type="match status" value="1"/>
</dbReference>
<dbReference type="Proteomes" id="UP000309676">
    <property type="component" value="Unassembled WGS sequence"/>
</dbReference>
<dbReference type="GO" id="GO:0006935">
    <property type="term" value="P:chemotaxis"/>
    <property type="evidence" value="ECO:0007669"/>
    <property type="project" value="InterPro"/>
</dbReference>
<comment type="caution">
    <text evidence="2">The sequence shown here is derived from an EMBL/GenBank/DDBJ whole genome shotgun (WGS) entry which is preliminary data.</text>
</comment>
<proteinExistence type="predicted"/>
<dbReference type="SUPFAM" id="SSF50341">
    <property type="entry name" value="CheW-like"/>
    <property type="match status" value="1"/>
</dbReference>
<dbReference type="InterPro" id="IPR002545">
    <property type="entry name" value="CheW-lke_dom"/>
</dbReference>
<dbReference type="GO" id="GO:0007165">
    <property type="term" value="P:signal transduction"/>
    <property type="evidence" value="ECO:0007669"/>
    <property type="project" value="InterPro"/>
</dbReference>
<dbReference type="Pfam" id="PF01584">
    <property type="entry name" value="CheW"/>
    <property type="match status" value="1"/>
</dbReference>
<evidence type="ECO:0000313" key="3">
    <source>
        <dbReference type="Proteomes" id="UP000309676"/>
    </source>
</evidence>
<reference evidence="2 3" key="1">
    <citation type="submission" date="2019-05" db="EMBL/GenBank/DDBJ databases">
        <authorList>
            <person name="Narsing Rao M.P."/>
            <person name="Li W.J."/>
        </authorList>
    </citation>
    <scope>NUCLEOTIDE SEQUENCE [LARGE SCALE GENOMIC DNA]</scope>
    <source>
        <strain evidence="2 3">SYSU_K30003</strain>
    </source>
</reference>
<evidence type="ECO:0000259" key="1">
    <source>
        <dbReference type="PROSITE" id="PS50851"/>
    </source>
</evidence>
<protein>
    <submittedName>
        <fullName evidence="2">Chemotaxis protein CheW</fullName>
    </submittedName>
</protein>
<sequence>MQTQAEQFVEIRIGAEKYAITIFKIKEIIRIPRITYVPGADSQFKGIINLRGDVLPVLDLGETLGTRCDSEQKRSRIIVFQDEGKSLLGVIVDEVIKVTRYRELRPLPASAEGANSRLSGIGVAEQGMVGILDIDKFIS</sequence>
<name>A0A5R9GBC6_9BACL</name>
<accession>A0A5R9GBC6</accession>
<dbReference type="EMBL" id="VCIW01000009">
    <property type="protein sequence ID" value="TLS51390.1"/>
    <property type="molecule type" value="Genomic_DNA"/>
</dbReference>
<dbReference type="InterPro" id="IPR036061">
    <property type="entry name" value="CheW-like_dom_sf"/>
</dbReference>
<keyword evidence="3" id="KW-1185">Reference proteome</keyword>